<reference evidence="3 4" key="1">
    <citation type="journal article" date="2019" name="Nat. Ecol. Evol.">
        <title>Megaphylogeny resolves global patterns of mushroom evolution.</title>
        <authorList>
            <person name="Varga T."/>
            <person name="Krizsan K."/>
            <person name="Foldi C."/>
            <person name="Dima B."/>
            <person name="Sanchez-Garcia M."/>
            <person name="Sanchez-Ramirez S."/>
            <person name="Szollosi G.J."/>
            <person name="Szarkandi J.G."/>
            <person name="Papp V."/>
            <person name="Albert L."/>
            <person name="Andreopoulos W."/>
            <person name="Angelini C."/>
            <person name="Antonin V."/>
            <person name="Barry K.W."/>
            <person name="Bougher N.L."/>
            <person name="Buchanan P."/>
            <person name="Buyck B."/>
            <person name="Bense V."/>
            <person name="Catcheside P."/>
            <person name="Chovatia M."/>
            <person name="Cooper J."/>
            <person name="Damon W."/>
            <person name="Desjardin D."/>
            <person name="Finy P."/>
            <person name="Geml J."/>
            <person name="Haridas S."/>
            <person name="Hughes K."/>
            <person name="Justo A."/>
            <person name="Karasinski D."/>
            <person name="Kautmanova I."/>
            <person name="Kiss B."/>
            <person name="Kocsube S."/>
            <person name="Kotiranta H."/>
            <person name="LaButti K.M."/>
            <person name="Lechner B.E."/>
            <person name="Liimatainen K."/>
            <person name="Lipzen A."/>
            <person name="Lukacs Z."/>
            <person name="Mihaltcheva S."/>
            <person name="Morgado L.N."/>
            <person name="Niskanen T."/>
            <person name="Noordeloos M.E."/>
            <person name="Ohm R.A."/>
            <person name="Ortiz-Santana B."/>
            <person name="Ovrebo C."/>
            <person name="Racz N."/>
            <person name="Riley R."/>
            <person name="Savchenko A."/>
            <person name="Shiryaev A."/>
            <person name="Soop K."/>
            <person name="Spirin V."/>
            <person name="Szebenyi C."/>
            <person name="Tomsovsky M."/>
            <person name="Tulloss R.E."/>
            <person name="Uehling J."/>
            <person name="Grigoriev I.V."/>
            <person name="Vagvolgyi C."/>
            <person name="Papp T."/>
            <person name="Martin F.M."/>
            <person name="Miettinen O."/>
            <person name="Hibbett D.S."/>
            <person name="Nagy L.G."/>
        </authorList>
    </citation>
    <scope>NUCLEOTIDE SEQUENCE [LARGE SCALE GENOMIC DNA]</scope>
    <source>
        <strain evidence="3 4">CBS 309.79</strain>
    </source>
</reference>
<dbReference type="Gene3D" id="1.10.357.40">
    <property type="entry name" value="YbiA-like"/>
    <property type="match status" value="2"/>
</dbReference>
<evidence type="ECO:0000256" key="1">
    <source>
        <dbReference type="SAM" id="MobiDB-lite"/>
    </source>
</evidence>
<feature type="compositionally biased region" description="Low complexity" evidence="1">
    <location>
        <begin position="130"/>
        <end position="141"/>
    </location>
</feature>
<dbReference type="Proteomes" id="UP000305067">
    <property type="component" value="Unassembled WGS sequence"/>
</dbReference>
<evidence type="ECO:0000313" key="4">
    <source>
        <dbReference type="Proteomes" id="UP000305067"/>
    </source>
</evidence>
<dbReference type="SUPFAM" id="SSF143990">
    <property type="entry name" value="YbiA-like"/>
    <property type="match status" value="2"/>
</dbReference>
<dbReference type="OrthoDB" id="206452at2759"/>
<feature type="domain" description="NADAR" evidence="2">
    <location>
        <begin position="340"/>
        <end position="480"/>
    </location>
</feature>
<feature type="compositionally biased region" description="Polar residues" evidence="1">
    <location>
        <begin position="293"/>
        <end position="330"/>
    </location>
</feature>
<dbReference type="InterPro" id="IPR012816">
    <property type="entry name" value="NADAR"/>
</dbReference>
<dbReference type="STRING" id="1884261.A0A5C3QTY2"/>
<protein>
    <recommendedName>
        <fullName evidence="2">NADAR domain-containing protein</fullName>
    </recommendedName>
</protein>
<evidence type="ECO:0000259" key="2">
    <source>
        <dbReference type="Pfam" id="PF08719"/>
    </source>
</evidence>
<feature type="compositionally biased region" description="Polar residues" evidence="1">
    <location>
        <begin position="120"/>
        <end position="129"/>
    </location>
</feature>
<proteinExistence type="predicted"/>
<name>A0A5C3QTY2_9AGAR</name>
<organism evidence="3 4">
    <name type="scientific">Pterulicium gracile</name>
    <dbReference type="NCBI Taxonomy" id="1884261"/>
    <lineage>
        <taxon>Eukaryota</taxon>
        <taxon>Fungi</taxon>
        <taxon>Dikarya</taxon>
        <taxon>Basidiomycota</taxon>
        <taxon>Agaricomycotina</taxon>
        <taxon>Agaricomycetes</taxon>
        <taxon>Agaricomycetidae</taxon>
        <taxon>Agaricales</taxon>
        <taxon>Pleurotineae</taxon>
        <taxon>Pterulaceae</taxon>
        <taxon>Pterulicium</taxon>
    </lineage>
</organism>
<dbReference type="NCBIfam" id="TIGR02464">
    <property type="entry name" value="ribofla_fusion"/>
    <property type="match status" value="2"/>
</dbReference>
<feature type="domain" description="NADAR" evidence="2">
    <location>
        <begin position="147"/>
        <end position="287"/>
    </location>
</feature>
<dbReference type="EMBL" id="ML178819">
    <property type="protein sequence ID" value="TFL04290.1"/>
    <property type="molecule type" value="Genomic_DNA"/>
</dbReference>
<keyword evidence="4" id="KW-1185">Reference proteome</keyword>
<accession>A0A5C3QTY2</accession>
<feature type="region of interest" description="Disordered" evidence="1">
    <location>
        <begin position="284"/>
        <end position="339"/>
    </location>
</feature>
<feature type="region of interest" description="Disordered" evidence="1">
    <location>
        <begin position="120"/>
        <end position="144"/>
    </location>
</feature>
<dbReference type="CDD" id="cd15457">
    <property type="entry name" value="NADAR"/>
    <property type="match status" value="2"/>
</dbReference>
<evidence type="ECO:0000313" key="3">
    <source>
        <dbReference type="EMBL" id="TFL04290.1"/>
    </source>
</evidence>
<gene>
    <name evidence="3" type="ORF">BDV98DRAFT_563880</name>
</gene>
<dbReference type="Pfam" id="PF08719">
    <property type="entry name" value="NADAR"/>
    <property type="match status" value="2"/>
</dbReference>
<dbReference type="InterPro" id="IPR037238">
    <property type="entry name" value="YbiA-like_sf"/>
</dbReference>
<sequence>MPQTFEKGVIYPARWPADRGTTHEEALSRTSQREFGVFPTDHNGNSDHLVYKVVEETRTRTVYVASSTPVTSDQKWNKDLDDFFRHVDTSTPVPLQYPSSRSKYNTQVTQPPHIQVAKSSQRHLSQLAMQPSPTSNQPSPTGRLRRFYDREGPHFGFTNFSDHSVKYEGRTYRTGEHLFQAMKFLGEQNDIARQIRACSTPREAMSVARNNYAKQRPDWDRVRVRMMDDVLLHKFKQHEDLRVELLGTGDDELIENSRNDSFWGCGEDGRGRNELGKALERLREQLRHPPTTPSITSSDIGSPRVSSGGTPSRQTQPGAVSRTLGLQQPDQSPPRKQLRFYDKDKPHYGFTNFSDHTVEFGGKTYPTSEHLFQAFKFIGMHDDVAEKIRTLCPGPRDAFNMAHKEYINQRGDWDNVRVGRMYFVLRCKFSQHKDLATELLSTGDDELIEDSPGDFFWGCGRDGTGRNELGKQLEKLREQLCVYG</sequence>
<dbReference type="AlphaFoldDB" id="A0A5C3QTY2"/>